<keyword evidence="2" id="KW-0347">Helicase</keyword>
<dbReference type="GO" id="GO:0005524">
    <property type="term" value="F:ATP binding"/>
    <property type="evidence" value="ECO:0007669"/>
    <property type="project" value="InterPro"/>
</dbReference>
<dbReference type="GO" id="GO:0005829">
    <property type="term" value="C:cytosol"/>
    <property type="evidence" value="ECO:0007669"/>
    <property type="project" value="TreeGrafter"/>
</dbReference>
<dbReference type="GO" id="GO:0016787">
    <property type="term" value="F:hydrolase activity"/>
    <property type="evidence" value="ECO:0007669"/>
    <property type="project" value="InterPro"/>
</dbReference>
<name>A0A7W3TLM1_9GAMM</name>
<dbReference type="EMBL" id="JACHTF010000007">
    <property type="protein sequence ID" value="MBB1060590.1"/>
    <property type="molecule type" value="Genomic_DNA"/>
</dbReference>
<evidence type="ECO:0000259" key="1">
    <source>
        <dbReference type="Pfam" id="PF04851"/>
    </source>
</evidence>
<accession>A0A7W3TLM1</accession>
<organism evidence="2 3">
    <name type="scientific">Marilutibacter spongiae</name>
    <dbReference type="NCBI Taxonomy" id="2025720"/>
    <lineage>
        <taxon>Bacteria</taxon>
        <taxon>Pseudomonadati</taxon>
        <taxon>Pseudomonadota</taxon>
        <taxon>Gammaproteobacteria</taxon>
        <taxon>Lysobacterales</taxon>
        <taxon>Lysobacteraceae</taxon>
        <taxon>Marilutibacter</taxon>
    </lineage>
</organism>
<proteinExistence type="predicted"/>
<dbReference type="InterPro" id="IPR027417">
    <property type="entry name" value="P-loop_NTPase"/>
</dbReference>
<keyword evidence="2" id="KW-0067">ATP-binding</keyword>
<dbReference type="InterPro" id="IPR006935">
    <property type="entry name" value="Helicase/UvrB_N"/>
</dbReference>
<evidence type="ECO:0000313" key="2">
    <source>
        <dbReference type="EMBL" id="MBB1060590.1"/>
    </source>
</evidence>
<protein>
    <submittedName>
        <fullName evidence="2">DEAD/DEAH box helicase family protein</fullName>
    </submittedName>
</protein>
<feature type="domain" description="Helicase/UvrB N-terminal" evidence="1">
    <location>
        <begin position="2"/>
        <end position="255"/>
    </location>
</feature>
<keyword evidence="3" id="KW-1185">Reference proteome</keyword>
<keyword evidence="2" id="KW-0378">Hydrolase</keyword>
<gene>
    <name evidence="2" type="ORF">H4F98_08390</name>
</gene>
<dbReference type="SUPFAM" id="SSF52540">
    <property type="entry name" value="P-loop containing nucleoside triphosphate hydrolases"/>
    <property type="match status" value="2"/>
</dbReference>
<reference evidence="2 3" key="1">
    <citation type="submission" date="2020-08" db="EMBL/GenBank/DDBJ databases">
        <authorList>
            <person name="Xu S."/>
            <person name="Li A."/>
        </authorList>
    </citation>
    <scope>NUCLEOTIDE SEQUENCE [LARGE SCALE GENOMIC DNA]</scope>
    <source>
        <strain evidence="2 3">119BY6-57</strain>
    </source>
</reference>
<dbReference type="InterPro" id="IPR050742">
    <property type="entry name" value="Helicase_Restrict-Modif_Enz"/>
</dbReference>
<dbReference type="PANTHER" id="PTHR47396">
    <property type="entry name" value="TYPE I RESTRICTION ENZYME ECOKI R PROTEIN"/>
    <property type="match status" value="1"/>
</dbReference>
<dbReference type="PANTHER" id="PTHR47396:SF1">
    <property type="entry name" value="ATP-DEPENDENT HELICASE IRC3-RELATED"/>
    <property type="match status" value="1"/>
</dbReference>
<dbReference type="GO" id="GO:0003677">
    <property type="term" value="F:DNA binding"/>
    <property type="evidence" value="ECO:0007669"/>
    <property type="project" value="InterPro"/>
</dbReference>
<dbReference type="Proteomes" id="UP000523196">
    <property type="component" value="Unassembled WGS sequence"/>
</dbReference>
<dbReference type="Gene3D" id="3.40.50.300">
    <property type="entry name" value="P-loop containing nucleotide triphosphate hydrolases"/>
    <property type="match status" value="2"/>
</dbReference>
<dbReference type="RefSeq" id="WP_182686671.1">
    <property type="nucleotide sequence ID" value="NZ_JACHTF010000007.1"/>
</dbReference>
<keyword evidence="2" id="KW-0547">Nucleotide-binding</keyword>
<evidence type="ECO:0000313" key="3">
    <source>
        <dbReference type="Proteomes" id="UP000523196"/>
    </source>
</evidence>
<sequence length="884" mass="99149">MDLKDYQEKSLARLADFLRAARTDGIAEAFAAHAHPDAKTMLVPDYRNLRDKDGADLPSLRGVPYVAIRIPTGGGKTLMGAHFIRCAADNWLERDRPLVVWLVPSRTIKQQTLDAFKNRRHPYRLELDAAFGGQVSVLDSDDIEQLTPQELATRTCIVVATMAAARVHDIDIRDFYAHKEALEPHFIALPKDAPLPDLEQTEDGKGPRFSFANLLRLHRPLVITDEAHNATSDLSGVVYERLAPSAIIELTATPDMATSNVLVRVSASQLFAEEMIKLPVLLEEHLDGWDVALRHALLRRQELEEIAKKEADYIRPILLIQAEHKGGEATVETIYEHLTSEDGERIEKDWVKIATGDQRELDGIDLFAPDCPVRVIITMEALKEGWDCSFAYVLCSVSGTKSATAIEQLLGRVLRMPYARTRDQAALNKAYAHVVSPYFGAKAVEFTDHLESMGFSRLEAAQNLPVQPALIPDGGEHPALKIETVRFTATKKPDLANVPAGDLRNITIKPAEEEGKFEVEVKGAIQPESVEAIAKVFTGKAKEQVRTSLEQHNTRAKLRETPAQKGVKFEVPQLSIKFGDRVVPVENDLLVEDGFWNPADAAGTLDTLAFDTRTQTWEIDIGEKAVKMNMVQEPQAEYLSGLTGDWEEADLLIWLEGKVVQNDVRHEAMIEWIAQAIAPLKHKGYSLGQLVRGRFIIARRLLTLLDEAKAKRGNQAHQRLFALEEVVVDPAVVFKFSNLAYPMRSPCPAPMEWPKHYYEVPGDLPYRRKDGELAEEYRCATAIERNADVEVWVRNLAHPTQFRFPTATGSTYPDFIAKLKDGRIFVIEYKGDDRYDHPKNVAKRAVGELWARKYPNGIYLMPRDKDEEGRDIDQQIAAAIAAKR</sequence>
<comment type="caution">
    <text evidence="2">The sequence shown here is derived from an EMBL/GenBank/DDBJ whole genome shotgun (WGS) entry which is preliminary data.</text>
</comment>
<dbReference type="Pfam" id="PF04851">
    <property type="entry name" value="ResIII"/>
    <property type="match status" value="1"/>
</dbReference>
<dbReference type="GO" id="GO:0004386">
    <property type="term" value="F:helicase activity"/>
    <property type="evidence" value="ECO:0007669"/>
    <property type="project" value="UniProtKB-KW"/>
</dbReference>
<dbReference type="AlphaFoldDB" id="A0A7W3TLM1"/>